<dbReference type="Gene3D" id="1.10.30.50">
    <property type="match status" value="1"/>
</dbReference>
<dbReference type="STRING" id="290340.AAur_1184"/>
<name>A1R408_PAEAT</name>
<dbReference type="GO" id="GO:0004519">
    <property type="term" value="F:endonuclease activity"/>
    <property type="evidence" value="ECO:0007669"/>
    <property type="project" value="UniProtKB-KW"/>
</dbReference>
<dbReference type="eggNOG" id="COG1403">
    <property type="taxonomic scope" value="Bacteria"/>
</dbReference>
<protein>
    <submittedName>
        <fullName evidence="2">HNH endonuclease family protein</fullName>
    </submittedName>
</protein>
<dbReference type="AlphaFoldDB" id="A1R408"/>
<dbReference type="Proteomes" id="UP000000637">
    <property type="component" value="Chromosome"/>
</dbReference>
<dbReference type="RefSeq" id="WP_011773917.1">
    <property type="nucleotide sequence ID" value="NC_008711.1"/>
</dbReference>
<dbReference type="SMART" id="SM00507">
    <property type="entry name" value="HNHc"/>
    <property type="match status" value="1"/>
</dbReference>
<dbReference type="InterPro" id="IPR003615">
    <property type="entry name" value="HNH_nuc"/>
</dbReference>
<dbReference type="HOGENOM" id="CLU_071576_3_1_11"/>
<organism evidence="2 3">
    <name type="scientific">Paenarthrobacter aurescens (strain TC1)</name>
    <dbReference type="NCBI Taxonomy" id="290340"/>
    <lineage>
        <taxon>Bacteria</taxon>
        <taxon>Bacillati</taxon>
        <taxon>Actinomycetota</taxon>
        <taxon>Actinomycetes</taxon>
        <taxon>Micrococcales</taxon>
        <taxon>Micrococcaceae</taxon>
        <taxon>Paenarthrobacter</taxon>
    </lineage>
</organism>
<evidence type="ECO:0000259" key="1">
    <source>
        <dbReference type="SMART" id="SM00507"/>
    </source>
</evidence>
<keyword evidence="2" id="KW-0540">Nuclease</keyword>
<gene>
    <name evidence="2" type="ordered locus">AAur_1184</name>
</gene>
<dbReference type="EMBL" id="CP000474">
    <property type="protein sequence ID" value="ABM07220.1"/>
    <property type="molecule type" value="Genomic_DNA"/>
</dbReference>
<dbReference type="OrthoDB" id="4966598at2"/>
<dbReference type="InterPro" id="IPR002711">
    <property type="entry name" value="HNH"/>
</dbReference>
<feature type="domain" description="HNH nuclease" evidence="1">
    <location>
        <begin position="43"/>
        <end position="99"/>
    </location>
</feature>
<dbReference type="KEGG" id="aau:AAur_1184"/>
<dbReference type="CDD" id="cd00085">
    <property type="entry name" value="HNHc"/>
    <property type="match status" value="1"/>
</dbReference>
<proteinExistence type="predicted"/>
<dbReference type="Pfam" id="PF01844">
    <property type="entry name" value="HNH"/>
    <property type="match status" value="1"/>
</dbReference>
<dbReference type="GO" id="GO:0008270">
    <property type="term" value="F:zinc ion binding"/>
    <property type="evidence" value="ECO:0007669"/>
    <property type="project" value="InterPro"/>
</dbReference>
<evidence type="ECO:0000313" key="2">
    <source>
        <dbReference type="EMBL" id="ABM07220.1"/>
    </source>
</evidence>
<keyword evidence="3" id="KW-1185">Reference proteome</keyword>
<dbReference type="GO" id="GO:0003676">
    <property type="term" value="F:nucleic acid binding"/>
    <property type="evidence" value="ECO:0007669"/>
    <property type="project" value="InterPro"/>
</dbReference>
<accession>A1R408</accession>
<evidence type="ECO:0000313" key="3">
    <source>
        <dbReference type="Proteomes" id="UP000000637"/>
    </source>
</evidence>
<sequence>MRALKKLPEPEVVTKNKVRWTQDYVKSLGSDSTRKLTPWTRPAIRESLTQETQGRCAYCDSHIAQVSAANIEHYRPRARYPDLVVEWENLTIACPRCNSSKSDKFSEDLPFINPFLDNPADHFYFFGDLLFEKGSERGKYTLLELGLNHEGLVRARKRRINHVHSLIVSWRASSPILKESALGLIHEELASGEYESMVKALLVNAGVPLPIT</sequence>
<keyword evidence="2" id="KW-0255">Endonuclease</keyword>
<reference evidence="2 3" key="1">
    <citation type="journal article" date="2006" name="PLoS Genet.">
        <title>Secrets of soil survival revealed by the genome sequence of Arthrobacter aurescens TC1.</title>
        <authorList>
            <person name="Mongodin E.F."/>
            <person name="Shapir N."/>
            <person name="Daugherty S.C."/>
            <person name="DeBoy R.T."/>
            <person name="Emerson J.B."/>
            <person name="Shvartzbeyn A."/>
            <person name="Radune D."/>
            <person name="Vamathevan J."/>
            <person name="Riggs F."/>
            <person name="Grinberg V."/>
            <person name="Khouri H."/>
            <person name="Wackett L.P."/>
            <person name="Nelson K.E."/>
            <person name="Sadowsky M.J."/>
        </authorList>
    </citation>
    <scope>NUCLEOTIDE SEQUENCE [LARGE SCALE GENOMIC DNA]</scope>
    <source>
        <strain evidence="2 3">TC1</strain>
    </source>
</reference>
<keyword evidence="2" id="KW-0378">Hydrolase</keyword>